<name>A0A1G7UQ92_CHIFI</name>
<dbReference type="EMBL" id="FNBN01000004">
    <property type="protein sequence ID" value="SDG49411.1"/>
    <property type="molecule type" value="Genomic_DNA"/>
</dbReference>
<protein>
    <submittedName>
        <fullName evidence="2">Uncharacterized protein</fullName>
    </submittedName>
</protein>
<sequence>MSSTDTAKAAKPAKASRKEARTTIEKKLDLLLTDLKAELGDTKFRNRIRKAAKLLSKGLDKPKKKAIAKKKVAKKATKPAKPAKAEATTKSAE</sequence>
<evidence type="ECO:0000313" key="3">
    <source>
        <dbReference type="Proteomes" id="UP000199045"/>
    </source>
</evidence>
<feature type="region of interest" description="Disordered" evidence="1">
    <location>
        <begin position="1"/>
        <end position="22"/>
    </location>
</feature>
<evidence type="ECO:0000313" key="2">
    <source>
        <dbReference type="EMBL" id="SDG49411.1"/>
    </source>
</evidence>
<proteinExistence type="predicted"/>
<accession>A0A1G7UQ92</accession>
<dbReference type="STRING" id="104663.SAMN04488121_104460"/>
<gene>
    <name evidence="2" type="ORF">SAMN04488121_104460</name>
</gene>
<organism evidence="2 3">
    <name type="scientific">Chitinophaga filiformis</name>
    <name type="common">Myxococcus filiformis</name>
    <name type="synonym">Flexibacter filiformis</name>
    <dbReference type="NCBI Taxonomy" id="104663"/>
    <lineage>
        <taxon>Bacteria</taxon>
        <taxon>Pseudomonadati</taxon>
        <taxon>Bacteroidota</taxon>
        <taxon>Chitinophagia</taxon>
        <taxon>Chitinophagales</taxon>
        <taxon>Chitinophagaceae</taxon>
        <taxon>Chitinophaga</taxon>
    </lineage>
</organism>
<dbReference type="Proteomes" id="UP000199045">
    <property type="component" value="Unassembled WGS sequence"/>
</dbReference>
<reference evidence="2 3" key="1">
    <citation type="submission" date="2016-10" db="EMBL/GenBank/DDBJ databases">
        <authorList>
            <person name="de Groot N.N."/>
        </authorList>
    </citation>
    <scope>NUCLEOTIDE SEQUENCE [LARGE SCALE GENOMIC DNA]</scope>
    <source>
        <strain evidence="2 3">DSM 527</strain>
    </source>
</reference>
<dbReference type="AlphaFoldDB" id="A0A1G7UQ92"/>
<dbReference type="RefSeq" id="WP_089834617.1">
    <property type="nucleotide sequence ID" value="NZ_FNBN01000004.1"/>
</dbReference>
<feature type="region of interest" description="Disordered" evidence="1">
    <location>
        <begin position="62"/>
        <end position="93"/>
    </location>
</feature>
<feature type="compositionally biased region" description="Basic residues" evidence="1">
    <location>
        <begin position="62"/>
        <end position="78"/>
    </location>
</feature>
<feature type="compositionally biased region" description="Low complexity" evidence="1">
    <location>
        <begin position="79"/>
        <end position="93"/>
    </location>
</feature>
<evidence type="ECO:0000256" key="1">
    <source>
        <dbReference type="SAM" id="MobiDB-lite"/>
    </source>
</evidence>